<feature type="transmembrane region" description="Helical" evidence="1">
    <location>
        <begin position="14"/>
        <end position="33"/>
    </location>
</feature>
<accession>A0A554X7T0</accession>
<gene>
    <name evidence="2" type="ORF">Ttaiw_01302</name>
</gene>
<evidence type="ECO:0000256" key="1">
    <source>
        <dbReference type="SAM" id="Phobius"/>
    </source>
</evidence>
<proteinExistence type="predicted"/>
<evidence type="ECO:0000313" key="2">
    <source>
        <dbReference type="EMBL" id="TSE31885.1"/>
    </source>
</evidence>
<comment type="caution">
    <text evidence="2">The sequence shown here is derived from an EMBL/GenBank/DDBJ whole genome shotgun (WGS) entry which is preliminary data.</text>
</comment>
<dbReference type="EMBL" id="VJOM01000012">
    <property type="protein sequence ID" value="TSE31885.1"/>
    <property type="molecule type" value="Genomic_DNA"/>
</dbReference>
<dbReference type="AlphaFoldDB" id="A0A554X7T0"/>
<sequence>MLETLFAFVSAHAWAQWLFVAFLFLPPMVIVLVTGQRGLASLATVLGWWALVLMLALAMV</sequence>
<feature type="transmembrane region" description="Helical" evidence="1">
    <location>
        <begin position="40"/>
        <end position="59"/>
    </location>
</feature>
<keyword evidence="3" id="KW-1185">Reference proteome</keyword>
<protein>
    <submittedName>
        <fullName evidence="2">Uncharacterized protein</fullName>
    </submittedName>
</protein>
<dbReference type="RefSeq" id="WP_043701740.1">
    <property type="nucleotide sequence ID" value="NZ_VJOM01000012.1"/>
</dbReference>
<evidence type="ECO:0000313" key="3">
    <source>
        <dbReference type="Proteomes" id="UP000317763"/>
    </source>
</evidence>
<keyword evidence="1" id="KW-0812">Transmembrane</keyword>
<keyword evidence="1" id="KW-1133">Transmembrane helix</keyword>
<dbReference type="Proteomes" id="UP000317763">
    <property type="component" value="Unassembled WGS sequence"/>
</dbReference>
<reference evidence="2 3" key="1">
    <citation type="submission" date="2019-07" db="EMBL/GenBank/DDBJ databases">
        <title>Tepidimonas taiwanensis I1-1 draft genome.</title>
        <authorList>
            <person name="Da Costa M.S."/>
            <person name="Froufe H.J.C."/>
            <person name="Egas C."/>
            <person name="Albuquerque L."/>
        </authorList>
    </citation>
    <scope>NUCLEOTIDE SEQUENCE [LARGE SCALE GENOMIC DNA]</scope>
    <source>
        <strain evidence="2 3">I1-1</strain>
    </source>
</reference>
<name>A0A554X7T0_9BURK</name>
<organism evidence="2 3">
    <name type="scientific">Tepidimonas taiwanensis</name>
    <dbReference type="NCBI Taxonomy" id="307486"/>
    <lineage>
        <taxon>Bacteria</taxon>
        <taxon>Pseudomonadati</taxon>
        <taxon>Pseudomonadota</taxon>
        <taxon>Betaproteobacteria</taxon>
        <taxon>Burkholderiales</taxon>
        <taxon>Tepidimonas</taxon>
    </lineage>
</organism>
<keyword evidence="1" id="KW-0472">Membrane</keyword>